<name>A0A6J7BD73_9ZZZZ</name>
<gene>
    <name evidence="7" type="ORF">UFOPK2342_00330</name>
    <name evidence="8" type="ORF">UFOPK2423_00198</name>
    <name evidence="9" type="ORF">UFOPK3266_00861</name>
</gene>
<dbReference type="EMBL" id="CAEZXN010000002">
    <property type="protein sequence ID" value="CAB4684894.1"/>
    <property type="molecule type" value="Genomic_DNA"/>
</dbReference>
<keyword evidence="1" id="KW-1003">Cell membrane</keyword>
<evidence type="ECO:0000256" key="2">
    <source>
        <dbReference type="ARBA" id="ARBA00022692"/>
    </source>
</evidence>
<evidence type="ECO:0000313" key="8">
    <source>
        <dbReference type="EMBL" id="CAB4684894.1"/>
    </source>
</evidence>
<keyword evidence="5" id="KW-0456">Lyase</keyword>
<evidence type="ECO:0000256" key="3">
    <source>
        <dbReference type="ARBA" id="ARBA00022989"/>
    </source>
</evidence>
<keyword evidence="4" id="KW-0472">Membrane</keyword>
<dbReference type="PANTHER" id="PTHR30518">
    <property type="entry name" value="ENDOLYTIC MUREIN TRANSGLYCOSYLASE"/>
    <property type="match status" value="1"/>
</dbReference>
<keyword evidence="3" id="KW-1133">Transmembrane helix</keyword>
<dbReference type="PANTHER" id="PTHR30518:SF2">
    <property type="entry name" value="ENDOLYTIC MUREIN TRANSGLYCOSYLASE"/>
    <property type="match status" value="1"/>
</dbReference>
<dbReference type="AlphaFoldDB" id="A0A6J7BD73"/>
<dbReference type="EMBL" id="CAFBAA010000019">
    <property type="protein sequence ID" value="CAB4843342.1"/>
    <property type="molecule type" value="Genomic_DNA"/>
</dbReference>
<reference evidence="9" key="1">
    <citation type="submission" date="2020-05" db="EMBL/GenBank/DDBJ databases">
        <authorList>
            <person name="Chiriac C."/>
            <person name="Salcher M."/>
            <person name="Ghai R."/>
            <person name="Kavagutti S V."/>
        </authorList>
    </citation>
    <scope>NUCLEOTIDE SEQUENCE</scope>
</reference>
<dbReference type="Gene3D" id="3.30.1490.480">
    <property type="entry name" value="Endolytic murein transglycosylase"/>
    <property type="match status" value="1"/>
</dbReference>
<dbReference type="GO" id="GO:0071555">
    <property type="term" value="P:cell wall organization"/>
    <property type="evidence" value="ECO:0007669"/>
    <property type="project" value="UniProtKB-KW"/>
</dbReference>
<dbReference type="InterPro" id="IPR003770">
    <property type="entry name" value="MLTG-like"/>
</dbReference>
<protein>
    <submittedName>
        <fullName evidence="9">Unannotated protein</fullName>
    </submittedName>
</protein>
<dbReference type="Pfam" id="PF02618">
    <property type="entry name" value="YceG"/>
    <property type="match status" value="1"/>
</dbReference>
<evidence type="ECO:0000256" key="5">
    <source>
        <dbReference type="ARBA" id="ARBA00023239"/>
    </source>
</evidence>
<dbReference type="HAMAP" id="MF_02065">
    <property type="entry name" value="MltG"/>
    <property type="match status" value="1"/>
</dbReference>
<evidence type="ECO:0000256" key="6">
    <source>
        <dbReference type="ARBA" id="ARBA00023316"/>
    </source>
</evidence>
<dbReference type="EMBL" id="CAEZXB010000003">
    <property type="protein sequence ID" value="CAB4669192.1"/>
    <property type="molecule type" value="Genomic_DNA"/>
</dbReference>
<keyword evidence="6" id="KW-0961">Cell wall biogenesis/degradation</keyword>
<evidence type="ECO:0000313" key="7">
    <source>
        <dbReference type="EMBL" id="CAB4669192.1"/>
    </source>
</evidence>
<sequence length="336" mass="36454">MKKRLAFILIPAALVLALLSYFTSRPPDLDFPADSATTAVDFTIAPGETGSQIAHALAKAGVVKTWESFFNAAAADKRSLTLQPGTRKIHLHQQAALALEELLDTKLLVGVVRIPEGARVSNVITIMVAQGFDEKEVRLALKNAKTPWGSVEGSLFPATYAFPKTTSAESAVAQMIQTAKGKLHDLKVEERAQILGLSTLQVLTVASLVQAEADEGDFSKVARVVYNRLADGMRLQLDTTVLYALNEQGRIKVTNKDLEVSSKYNTYTHAGLPPGPIGNPGSKAIEAALTPAEGPWLFFITVKPRDTRFTASESEFYKWKSEYQKNYAAGAFKVAS</sequence>
<accession>A0A6J7BD73</accession>
<evidence type="ECO:0000256" key="4">
    <source>
        <dbReference type="ARBA" id="ARBA00023136"/>
    </source>
</evidence>
<evidence type="ECO:0000256" key="1">
    <source>
        <dbReference type="ARBA" id="ARBA00022475"/>
    </source>
</evidence>
<organism evidence="9">
    <name type="scientific">freshwater metagenome</name>
    <dbReference type="NCBI Taxonomy" id="449393"/>
    <lineage>
        <taxon>unclassified sequences</taxon>
        <taxon>metagenomes</taxon>
        <taxon>ecological metagenomes</taxon>
    </lineage>
</organism>
<dbReference type="NCBIfam" id="TIGR00247">
    <property type="entry name" value="endolytic transglycosylase MltG"/>
    <property type="match status" value="1"/>
</dbReference>
<proteinExistence type="inferred from homology"/>
<dbReference type="GO" id="GO:0016829">
    <property type="term" value="F:lyase activity"/>
    <property type="evidence" value="ECO:0007669"/>
    <property type="project" value="UniProtKB-KW"/>
</dbReference>
<keyword evidence="2" id="KW-0812">Transmembrane</keyword>
<evidence type="ECO:0000313" key="9">
    <source>
        <dbReference type="EMBL" id="CAB4843342.1"/>
    </source>
</evidence>